<dbReference type="Proteomes" id="UP000633365">
    <property type="component" value="Unassembled WGS sequence"/>
</dbReference>
<organism evidence="3 4">
    <name type="scientific">Ruminococcus difficilis</name>
    <dbReference type="NCBI Taxonomy" id="2763069"/>
    <lineage>
        <taxon>Bacteria</taxon>
        <taxon>Bacillati</taxon>
        <taxon>Bacillota</taxon>
        <taxon>Clostridia</taxon>
        <taxon>Eubacteriales</taxon>
        <taxon>Oscillospiraceae</taxon>
        <taxon>Ruminococcus</taxon>
    </lineage>
</organism>
<gene>
    <name evidence="3" type="ORF">JKK62_01665</name>
</gene>
<keyword evidence="2" id="KW-0472">Membrane</keyword>
<evidence type="ECO:0000256" key="2">
    <source>
        <dbReference type="SAM" id="Phobius"/>
    </source>
</evidence>
<dbReference type="Pfam" id="PF18975">
    <property type="entry name" value="DUF5711"/>
    <property type="match status" value="1"/>
</dbReference>
<feature type="compositionally biased region" description="Basic and acidic residues" evidence="1">
    <location>
        <begin position="422"/>
        <end position="433"/>
    </location>
</feature>
<dbReference type="InterPro" id="IPR011047">
    <property type="entry name" value="Quinoprotein_ADH-like_sf"/>
</dbReference>
<keyword evidence="4" id="KW-1185">Reference proteome</keyword>
<feature type="region of interest" description="Disordered" evidence="1">
    <location>
        <begin position="422"/>
        <end position="441"/>
    </location>
</feature>
<evidence type="ECO:0000313" key="4">
    <source>
        <dbReference type="Proteomes" id="UP000633365"/>
    </source>
</evidence>
<evidence type="ECO:0000256" key="1">
    <source>
        <dbReference type="SAM" id="MobiDB-lite"/>
    </source>
</evidence>
<evidence type="ECO:0000313" key="3">
    <source>
        <dbReference type="EMBL" id="MBK6087373.1"/>
    </source>
</evidence>
<dbReference type="AlphaFoldDB" id="A0A934TYZ6"/>
<accession>A0A934TYZ6</accession>
<dbReference type="RefSeq" id="WP_201426681.1">
    <property type="nucleotide sequence ID" value="NZ_JAEQMG010000031.1"/>
</dbReference>
<comment type="caution">
    <text evidence="3">The sequence shown here is derived from an EMBL/GenBank/DDBJ whole genome shotgun (WGS) entry which is preliminary data.</text>
</comment>
<name>A0A934TYZ6_9FIRM</name>
<dbReference type="InterPro" id="IPR043765">
    <property type="entry name" value="DUF5711"/>
</dbReference>
<proteinExistence type="predicted"/>
<keyword evidence="2" id="KW-1133">Transmembrane helix</keyword>
<feature type="transmembrane region" description="Helical" evidence="2">
    <location>
        <begin position="46"/>
        <end position="64"/>
    </location>
</feature>
<dbReference type="EMBL" id="JAEQMG010000031">
    <property type="protein sequence ID" value="MBK6087373.1"/>
    <property type="molecule type" value="Genomic_DNA"/>
</dbReference>
<dbReference type="SUPFAM" id="SSF50998">
    <property type="entry name" value="Quinoprotein alcohol dehydrogenase-like"/>
    <property type="match status" value="1"/>
</dbReference>
<sequence length="441" mass="48621">MFNKRNGRYAETKPNKERTVISYEDMPLEDYEQERTNISPKAVKKIIIAVAIALVAGLLVLAFANRDKLSPENLSMWWSYEVLGNGGKGYPVELVGSEVKKGNFAVNQSRVAYASDTSFVTLNSSGKEIANVQLRYSKPVMKSGENRFLTYGLGDTGYQILTYDKELYAGTAEGVIFTGDIAPNGNFCLVTEGNGFLSELYAFDRNNNRIYKYSFSEYYINSVAINSDGSGCVACGITSNNGAMRTGIYVLDFSKEEPVGKYTIENDSILDSRYISGRRIALVGENASYVVKVGEEDYASVKYEGKLTNYCFSPSTRSYAIALSKSGDGRSCTLIRYNDNGDVQTQIDTEKGAESFSVFKGTMAVLDGNTIYTFNSEGNITNTCDAGTGATAVTLTSDSTAYVLSINQMRYFDLAKVTAEMERQQREQEKLEQEQQSEAGE</sequence>
<protein>
    <submittedName>
        <fullName evidence="3">Uncharacterized protein</fullName>
    </submittedName>
</protein>
<reference evidence="3" key="1">
    <citation type="submission" date="2021-01" db="EMBL/GenBank/DDBJ databases">
        <title>Genome public.</title>
        <authorList>
            <person name="Liu C."/>
            <person name="Sun Q."/>
        </authorList>
    </citation>
    <scope>NUCLEOTIDE SEQUENCE</scope>
    <source>
        <strain evidence="3">M6</strain>
    </source>
</reference>
<keyword evidence="2" id="KW-0812">Transmembrane</keyword>